<dbReference type="EMBL" id="QKWP01001157">
    <property type="protein sequence ID" value="RIB11229.1"/>
    <property type="molecule type" value="Genomic_DNA"/>
</dbReference>
<reference evidence="2 3" key="1">
    <citation type="submission" date="2018-06" db="EMBL/GenBank/DDBJ databases">
        <title>Comparative genomics reveals the genomic features of Rhizophagus irregularis, R. cerebriforme, R. diaphanum and Gigaspora rosea, and their symbiotic lifestyle signature.</title>
        <authorList>
            <person name="Morin E."/>
            <person name="San Clemente H."/>
            <person name="Chen E.C.H."/>
            <person name="De La Providencia I."/>
            <person name="Hainaut M."/>
            <person name="Kuo A."/>
            <person name="Kohler A."/>
            <person name="Murat C."/>
            <person name="Tang N."/>
            <person name="Roy S."/>
            <person name="Loubradou J."/>
            <person name="Henrissat B."/>
            <person name="Grigoriev I.V."/>
            <person name="Corradi N."/>
            <person name="Roux C."/>
            <person name="Martin F.M."/>
        </authorList>
    </citation>
    <scope>NUCLEOTIDE SEQUENCE [LARGE SCALE GENOMIC DNA]</scope>
    <source>
        <strain evidence="2 3">DAOM 194757</strain>
    </source>
</reference>
<accession>A0A397UR24</accession>
<evidence type="ECO:0000256" key="1">
    <source>
        <dbReference type="SAM" id="MobiDB-lite"/>
    </source>
</evidence>
<proteinExistence type="predicted"/>
<sequence>MDRGPLRPVQKTGSDRGPCRTVTYPMKNNKDKPKVLKRDESGLKKDTYSMHTMYQGSADIRNIDYHSKIVVEKVKSVGSSAKEDHKAIAEHVDKEIIFVCKERIKNEAVTEHQKSVGMDDARETKLEELNQKGERKTVNVPTRPEDEILDNEVGNDDGTNEGRDIACEEWNEKIDEFLKTVGEAKKLTWMKPSRTEETSYAGCCYQDEIGVKVYETLEGYLGLVGNDDSDGHFDPRGFYERNESGLVNSCERWKKRDVVLSQVVQGPAEGETLRCACGSWLKKVEEFQNSSKVGDREGIGVENEVIWKSSDIGIEEGMMNIGRCYRDGIEWYVKRGEFDPGGFYYQSGIVAVKYEEKALELYPKPAKDKDPDTQDYLGNRSFAIIILKNTFLTFDAAAGRVKESVKMEPNRSKGKMELEKLAESRHMMNLTKENFQYLLTRWSCSQIFDPGGMFLGKAQQREWSRGTSTLSRGEIDYGDFNGYSDYIDFNSFSG</sequence>
<keyword evidence="3" id="KW-1185">Reference proteome</keyword>
<feature type="region of interest" description="Disordered" evidence="1">
    <location>
        <begin position="1"/>
        <end position="41"/>
    </location>
</feature>
<name>A0A397UR24_9GLOM</name>
<gene>
    <name evidence="2" type="ORF">C2G38_2203955</name>
</gene>
<dbReference type="OrthoDB" id="10558349at2759"/>
<protein>
    <submittedName>
        <fullName evidence="2">Uncharacterized protein</fullName>
    </submittedName>
</protein>
<comment type="caution">
    <text evidence="2">The sequence shown here is derived from an EMBL/GenBank/DDBJ whole genome shotgun (WGS) entry which is preliminary data.</text>
</comment>
<evidence type="ECO:0000313" key="3">
    <source>
        <dbReference type="Proteomes" id="UP000266673"/>
    </source>
</evidence>
<dbReference type="Proteomes" id="UP000266673">
    <property type="component" value="Unassembled WGS sequence"/>
</dbReference>
<organism evidence="2 3">
    <name type="scientific">Gigaspora rosea</name>
    <dbReference type="NCBI Taxonomy" id="44941"/>
    <lineage>
        <taxon>Eukaryota</taxon>
        <taxon>Fungi</taxon>
        <taxon>Fungi incertae sedis</taxon>
        <taxon>Mucoromycota</taxon>
        <taxon>Glomeromycotina</taxon>
        <taxon>Glomeromycetes</taxon>
        <taxon>Diversisporales</taxon>
        <taxon>Gigasporaceae</taxon>
        <taxon>Gigaspora</taxon>
    </lineage>
</organism>
<evidence type="ECO:0000313" key="2">
    <source>
        <dbReference type="EMBL" id="RIB11229.1"/>
    </source>
</evidence>
<feature type="compositionally biased region" description="Basic and acidic residues" evidence="1">
    <location>
        <begin position="28"/>
        <end position="41"/>
    </location>
</feature>
<dbReference type="AlphaFoldDB" id="A0A397UR24"/>